<keyword evidence="1" id="KW-1133">Transmembrane helix</keyword>
<evidence type="ECO:0000256" key="1">
    <source>
        <dbReference type="SAM" id="Phobius"/>
    </source>
</evidence>
<reference evidence="2" key="2">
    <citation type="submission" date="2024-05" db="EMBL/GenBank/DDBJ databases">
        <title>Rhodohalobacter halophilus gen. nov., sp. nov., a moderately halophilic member of the family Balneolaceae.</title>
        <authorList>
            <person name="Xia J."/>
        </authorList>
    </citation>
    <scope>NUCLEOTIDE SEQUENCE</scope>
    <source>
        <strain evidence="2">WB101</strain>
    </source>
</reference>
<organism evidence="2 3">
    <name type="scientific">Rhodohalobacter sulfatireducens</name>
    <dbReference type="NCBI Taxonomy" id="2911366"/>
    <lineage>
        <taxon>Bacteria</taxon>
        <taxon>Pseudomonadati</taxon>
        <taxon>Balneolota</taxon>
        <taxon>Balneolia</taxon>
        <taxon>Balneolales</taxon>
        <taxon>Balneolaceae</taxon>
        <taxon>Rhodohalobacter</taxon>
    </lineage>
</organism>
<reference evidence="2" key="1">
    <citation type="submission" date="2022-01" db="EMBL/GenBank/DDBJ databases">
        <authorList>
            <person name="Wang Y."/>
        </authorList>
    </citation>
    <scope>NUCLEOTIDE SEQUENCE</scope>
    <source>
        <strain evidence="2">WB101</strain>
    </source>
</reference>
<gene>
    <name evidence="2" type="ORF">L6773_10260</name>
</gene>
<feature type="transmembrane region" description="Helical" evidence="1">
    <location>
        <begin position="91"/>
        <end position="113"/>
    </location>
</feature>
<protein>
    <submittedName>
        <fullName evidence="2">Zf-HC2 domain-containing protein</fullName>
    </submittedName>
</protein>
<proteinExistence type="predicted"/>
<sequence>MMSNRNHVKKYFLDWLEGHLDEDKEKEINRHLKQCESCHSYFQTMQIIMEEPSPERLPDLKRDPYLPVRIKQKAFKSSEQDSVSIFGLSKALTGSLVVLGLLLGFLTGQLLVYHTETSQDVSEQTSVSELYYEGMVQPSLGSNFEQVLTEMEGDQQ</sequence>
<dbReference type="EMBL" id="JAKLWS010000011">
    <property type="protein sequence ID" value="MCG2588952.1"/>
    <property type="molecule type" value="Genomic_DNA"/>
</dbReference>
<evidence type="ECO:0000313" key="3">
    <source>
        <dbReference type="Proteomes" id="UP001165366"/>
    </source>
</evidence>
<dbReference type="RefSeq" id="WP_237854056.1">
    <property type="nucleotide sequence ID" value="NZ_JAKLWS010000011.1"/>
</dbReference>
<keyword evidence="1" id="KW-0812">Transmembrane</keyword>
<name>A0ABS9KDR2_9BACT</name>
<accession>A0ABS9KDR2</accession>
<evidence type="ECO:0000313" key="2">
    <source>
        <dbReference type="EMBL" id="MCG2588952.1"/>
    </source>
</evidence>
<dbReference type="Proteomes" id="UP001165366">
    <property type="component" value="Unassembled WGS sequence"/>
</dbReference>
<comment type="caution">
    <text evidence="2">The sequence shown here is derived from an EMBL/GenBank/DDBJ whole genome shotgun (WGS) entry which is preliminary data.</text>
</comment>
<keyword evidence="3" id="KW-1185">Reference proteome</keyword>
<keyword evidence="1" id="KW-0472">Membrane</keyword>